<accession>A0A5C6S2H8</accession>
<dbReference type="PRINTS" id="PR00149">
    <property type="entry name" value="FUMRATELYASE"/>
</dbReference>
<sequence>MVSTLFAHLLGDAEMAALMGDEAAISAMLRAEAALSRAQGRLGIIPEDAATAIASAAESLRPDPLGLAAGVARAGITAQPVITALKQAAGDHAGWVHYGATSQDIVDTGLMIQLSQALALLRSRLSGLSDLLGTKAREYADLAIPAHTRFQIAAPTTLGAKIAVWRAPLTRQLQRLDELLPRLLNLSLYGAAGTSAALGPRVSEVRQIMADDLDLAAPDIPWHSTRDLIAELGGWLSLTTGALGKMGADLVLLGQSELAQVTAGTGGASSTMPQKSNPVAAETLVTLARLNAGDLGELHQAMIHAYERDGATLEMEWAVLPAMLERTAASLRIGLDLAQTVRANPDRIAEAFSADRGMMMAEAAGFLLAQDMPRSEALKIVARALSEMQKDQSLTLDAALERIAPGRDWQAELAPESNLGAAPAIARAAGD</sequence>
<feature type="domain" description="Fumarate lyase N-terminal" evidence="2">
    <location>
        <begin position="29"/>
        <end position="287"/>
    </location>
</feature>
<evidence type="ECO:0000313" key="3">
    <source>
        <dbReference type="EMBL" id="TXB68139.1"/>
    </source>
</evidence>
<organism evidence="3 4">
    <name type="scientific">Paracoccus aurantiacus</name>
    <dbReference type="NCBI Taxonomy" id="2599412"/>
    <lineage>
        <taxon>Bacteria</taxon>
        <taxon>Pseudomonadati</taxon>
        <taxon>Pseudomonadota</taxon>
        <taxon>Alphaproteobacteria</taxon>
        <taxon>Rhodobacterales</taxon>
        <taxon>Paracoccaceae</taxon>
        <taxon>Paracoccus</taxon>
    </lineage>
</organism>
<comment type="similarity">
    <text evidence="1">Belongs to the class-II fumarase/aspartase family.</text>
</comment>
<dbReference type="OrthoDB" id="9768878at2"/>
<keyword evidence="4" id="KW-1185">Reference proteome</keyword>
<protein>
    <submittedName>
        <fullName evidence="3">3-carboxy-cis,cis-muconate cycloisomerase</fullName>
    </submittedName>
</protein>
<gene>
    <name evidence="3" type="ORF">FQV27_13215</name>
</gene>
<dbReference type="InterPro" id="IPR008948">
    <property type="entry name" value="L-Aspartase-like"/>
</dbReference>
<dbReference type="Proteomes" id="UP000321562">
    <property type="component" value="Unassembled WGS sequence"/>
</dbReference>
<evidence type="ECO:0000259" key="2">
    <source>
        <dbReference type="Pfam" id="PF00206"/>
    </source>
</evidence>
<dbReference type="GO" id="GO:0016853">
    <property type="term" value="F:isomerase activity"/>
    <property type="evidence" value="ECO:0007669"/>
    <property type="project" value="UniProtKB-KW"/>
</dbReference>
<dbReference type="PRINTS" id="PR00145">
    <property type="entry name" value="ARGSUCLYASE"/>
</dbReference>
<dbReference type="Gene3D" id="1.20.200.10">
    <property type="entry name" value="Fumarase/aspartase (Central domain)"/>
    <property type="match status" value="1"/>
</dbReference>
<dbReference type="InterPro" id="IPR022761">
    <property type="entry name" value="Fumarate_lyase_N"/>
</dbReference>
<dbReference type="PANTHER" id="PTHR43172:SF2">
    <property type="entry name" value="ADENYLOSUCCINATE LYASE C-TERMINAL DOMAIN-CONTAINING PROTEIN"/>
    <property type="match status" value="1"/>
</dbReference>
<dbReference type="SUPFAM" id="SSF48557">
    <property type="entry name" value="L-aspartase-like"/>
    <property type="match status" value="1"/>
</dbReference>
<dbReference type="PANTHER" id="PTHR43172">
    <property type="entry name" value="ADENYLOSUCCINATE LYASE"/>
    <property type="match status" value="1"/>
</dbReference>
<proteinExistence type="inferred from homology"/>
<name>A0A5C6S2H8_9RHOB</name>
<evidence type="ECO:0000256" key="1">
    <source>
        <dbReference type="ARBA" id="ARBA00034772"/>
    </source>
</evidence>
<reference evidence="3 4" key="1">
    <citation type="submission" date="2019-08" db="EMBL/GenBank/DDBJ databases">
        <authorList>
            <person name="Ye J."/>
        </authorList>
    </citation>
    <scope>NUCLEOTIDE SEQUENCE [LARGE SCALE GENOMIC DNA]</scope>
    <source>
        <strain evidence="3 4">TK008</strain>
    </source>
</reference>
<dbReference type="AlphaFoldDB" id="A0A5C6S2H8"/>
<dbReference type="InterPro" id="IPR000362">
    <property type="entry name" value="Fumarate_lyase_fam"/>
</dbReference>
<dbReference type="Pfam" id="PF00206">
    <property type="entry name" value="Lyase_1"/>
    <property type="match status" value="1"/>
</dbReference>
<dbReference type="EMBL" id="VOPL01000005">
    <property type="protein sequence ID" value="TXB68139.1"/>
    <property type="molecule type" value="Genomic_DNA"/>
</dbReference>
<keyword evidence="3" id="KW-0413">Isomerase</keyword>
<dbReference type="RefSeq" id="WP_147099296.1">
    <property type="nucleotide sequence ID" value="NZ_JBHUFH010000003.1"/>
</dbReference>
<evidence type="ECO:0000313" key="4">
    <source>
        <dbReference type="Proteomes" id="UP000321562"/>
    </source>
</evidence>
<comment type="caution">
    <text evidence="3">The sequence shown here is derived from an EMBL/GenBank/DDBJ whole genome shotgun (WGS) entry which is preliminary data.</text>
</comment>